<keyword evidence="3" id="KW-1185">Reference proteome</keyword>
<accession>A0A5J4FTJ3</accession>
<reference evidence="2 3" key="1">
    <citation type="submission" date="2019-08" db="EMBL/GenBank/DDBJ databases">
        <title>Ulvibacter marinistellae sp. nov., isolated from a starfish, Patiria pectinifera.</title>
        <authorList>
            <person name="Kawano K."/>
            <person name="Ushijima N."/>
            <person name="Kihara M."/>
            <person name="Itoh H."/>
        </authorList>
    </citation>
    <scope>NUCLEOTIDE SEQUENCE [LARGE SCALE GENOMIC DNA]</scope>
    <source>
        <strain evidence="2 3">KK4</strain>
    </source>
</reference>
<dbReference type="Pfam" id="PF19589">
    <property type="entry name" value="DUF6095"/>
    <property type="match status" value="1"/>
</dbReference>
<evidence type="ECO:0000313" key="3">
    <source>
        <dbReference type="Proteomes" id="UP000326994"/>
    </source>
</evidence>
<feature type="transmembrane region" description="Helical" evidence="1">
    <location>
        <begin position="44"/>
        <end position="63"/>
    </location>
</feature>
<gene>
    <name evidence="2" type="ORF">ULMS_13250</name>
</gene>
<dbReference type="AlphaFoldDB" id="A0A5J4FTJ3"/>
<comment type="caution">
    <text evidence="2">The sequence shown here is derived from an EMBL/GenBank/DDBJ whole genome shotgun (WGS) entry which is preliminary data.</text>
</comment>
<keyword evidence="1" id="KW-0472">Membrane</keyword>
<evidence type="ECO:0000256" key="1">
    <source>
        <dbReference type="SAM" id="Phobius"/>
    </source>
</evidence>
<dbReference type="RefSeq" id="WP_151893766.1">
    <property type="nucleotide sequence ID" value="NZ_BKCF01000002.1"/>
</dbReference>
<dbReference type="OrthoDB" id="1447634at2"/>
<protein>
    <submittedName>
        <fullName evidence="2">Uncharacterized protein</fullName>
    </submittedName>
</protein>
<feature type="transmembrane region" description="Helical" evidence="1">
    <location>
        <begin position="12"/>
        <end position="32"/>
    </location>
</feature>
<keyword evidence="1" id="KW-0812">Transmembrane</keyword>
<sequence length="74" mass="8285">MGKEHTDVKLLVRGLKFLAFALPLLFLGPYLITLSGLNKDNWTFYLFLVLGIIVGASAIFMCFKGINTIMKSIF</sequence>
<name>A0A5J4FTJ3_9FLAO</name>
<dbReference type="InterPro" id="IPR046077">
    <property type="entry name" value="DUF6095"/>
</dbReference>
<keyword evidence="1" id="KW-1133">Transmembrane helix</keyword>
<dbReference type="EMBL" id="BKCF01000002">
    <property type="protein sequence ID" value="GEQ85817.1"/>
    <property type="molecule type" value="Genomic_DNA"/>
</dbReference>
<evidence type="ECO:0000313" key="2">
    <source>
        <dbReference type="EMBL" id="GEQ85817.1"/>
    </source>
</evidence>
<proteinExistence type="predicted"/>
<dbReference type="Proteomes" id="UP000326994">
    <property type="component" value="Unassembled WGS sequence"/>
</dbReference>
<organism evidence="2 3">
    <name type="scientific">Patiriisocius marinistellae</name>
    <dbReference type="NCBI Taxonomy" id="2494560"/>
    <lineage>
        <taxon>Bacteria</taxon>
        <taxon>Pseudomonadati</taxon>
        <taxon>Bacteroidota</taxon>
        <taxon>Flavobacteriia</taxon>
        <taxon>Flavobacteriales</taxon>
        <taxon>Flavobacteriaceae</taxon>
        <taxon>Patiriisocius</taxon>
    </lineage>
</organism>